<dbReference type="InterPro" id="IPR050261">
    <property type="entry name" value="FrsA_esterase"/>
</dbReference>
<dbReference type="InterPro" id="IPR000383">
    <property type="entry name" value="Xaa-Pro-like_dom"/>
</dbReference>
<dbReference type="Gene3D" id="3.40.50.1820">
    <property type="entry name" value="alpha/beta hydrolase"/>
    <property type="match status" value="1"/>
</dbReference>
<dbReference type="InterPro" id="IPR029058">
    <property type="entry name" value="AB_hydrolase_fold"/>
</dbReference>
<dbReference type="SUPFAM" id="SSF53474">
    <property type="entry name" value="alpha/beta-Hydrolases"/>
    <property type="match status" value="1"/>
</dbReference>
<evidence type="ECO:0000259" key="2">
    <source>
        <dbReference type="Pfam" id="PF02129"/>
    </source>
</evidence>
<dbReference type="PANTHER" id="PTHR22946:SF9">
    <property type="entry name" value="POLYKETIDE TRANSFERASE AF380"/>
    <property type="match status" value="1"/>
</dbReference>
<accession>A0ABX0NUD8</accession>
<organism evidence="3 4">
    <name type="scientific">Massilia mucilaginosa</name>
    <dbReference type="NCBI Taxonomy" id="2609282"/>
    <lineage>
        <taxon>Bacteria</taxon>
        <taxon>Pseudomonadati</taxon>
        <taxon>Pseudomonadota</taxon>
        <taxon>Betaproteobacteria</taxon>
        <taxon>Burkholderiales</taxon>
        <taxon>Oxalobacteraceae</taxon>
        <taxon>Telluria group</taxon>
        <taxon>Massilia</taxon>
    </lineage>
</organism>
<protein>
    <submittedName>
        <fullName evidence="3">Prolyl oligopeptidase family serine peptidase</fullName>
    </submittedName>
</protein>
<feature type="domain" description="Xaa-Pro dipeptidyl-peptidase-like" evidence="2">
    <location>
        <begin position="39"/>
        <end position="168"/>
    </location>
</feature>
<gene>
    <name evidence="3" type="ORF">F2P45_15585</name>
</gene>
<evidence type="ECO:0000256" key="1">
    <source>
        <dbReference type="ARBA" id="ARBA00022801"/>
    </source>
</evidence>
<sequence>MVTGLTLLPSIAVEQELPVDFRLNETVIAIPAGPGKQSELQTTLFRPNGAGPFPLLIINHGKESGEPRKQARERFIYMATAFVKRGYAVLVPMRRGFAGSTGSYADHGCNMTANGYAQASDVQDTIEFARRQRWADPDRIVVAGQSYGGLAAIALGTRAVPGVRGLINFAGGLRDDGERCDWRAQLVQAFANYGAANKIPSLWMYGVNDSLFGPELVARMHSAFERAGGSARLVEFGAFKRDAHGMAASRDGARIWWRETERFLEHIGMPTREIVAVADAPSVPRTDFARIDDIAAVPYLSENGRAAYREYLHKLTPRAFAVSPSGAWCWAEEGEDPHARALADCARSSGQPCQLYSVDDYVVWQDKLAASASNSTGSGGAGSGSL</sequence>
<dbReference type="PANTHER" id="PTHR22946">
    <property type="entry name" value="DIENELACTONE HYDROLASE DOMAIN-CONTAINING PROTEIN-RELATED"/>
    <property type="match status" value="1"/>
</dbReference>
<comment type="caution">
    <text evidence="3">The sequence shown here is derived from an EMBL/GenBank/DDBJ whole genome shotgun (WGS) entry which is preliminary data.</text>
</comment>
<keyword evidence="1" id="KW-0378">Hydrolase</keyword>
<name>A0ABX0NUD8_9BURK</name>
<evidence type="ECO:0000313" key="4">
    <source>
        <dbReference type="Proteomes" id="UP000609726"/>
    </source>
</evidence>
<reference evidence="3 4" key="1">
    <citation type="submission" date="2019-10" db="EMBL/GenBank/DDBJ databases">
        <title>Taxonomy of Antarctic Massilia spp.: description of Massilia rubra sp. nov., Massilia aquatica sp. nov., Massilia mucilaginosa sp. nov., Massilia frigida sp. nov. isolated from streams, lakes and regoliths.</title>
        <authorList>
            <person name="Holochova P."/>
            <person name="Sedlacek I."/>
            <person name="Kralova S."/>
            <person name="Maslanova I."/>
            <person name="Busse H.-J."/>
            <person name="Stankova E."/>
            <person name="Vrbovska V."/>
            <person name="Kovarovic V."/>
            <person name="Bartak M."/>
            <person name="Svec P."/>
            <person name="Pantucek R."/>
        </authorList>
    </citation>
    <scope>NUCLEOTIDE SEQUENCE [LARGE SCALE GENOMIC DNA]</scope>
    <source>
        <strain evidence="3 4">CCM 8733</strain>
    </source>
</reference>
<dbReference type="Proteomes" id="UP000609726">
    <property type="component" value="Unassembled WGS sequence"/>
</dbReference>
<dbReference type="Pfam" id="PF02129">
    <property type="entry name" value="Peptidase_S15"/>
    <property type="match status" value="1"/>
</dbReference>
<dbReference type="EMBL" id="WHJH01000016">
    <property type="protein sequence ID" value="NHZ90430.1"/>
    <property type="molecule type" value="Genomic_DNA"/>
</dbReference>
<keyword evidence="4" id="KW-1185">Reference proteome</keyword>
<evidence type="ECO:0000313" key="3">
    <source>
        <dbReference type="EMBL" id="NHZ90430.1"/>
    </source>
</evidence>
<proteinExistence type="predicted"/>